<dbReference type="EMBL" id="JACQWF010000025">
    <property type="protein sequence ID" value="MBI4594855.1"/>
    <property type="molecule type" value="Genomic_DNA"/>
</dbReference>
<comment type="caution">
    <text evidence="2">The sequence shown here is derived from an EMBL/GenBank/DDBJ whole genome shotgun (WGS) entry which is preliminary data.</text>
</comment>
<proteinExistence type="predicted"/>
<keyword evidence="1" id="KW-0812">Transmembrane</keyword>
<evidence type="ECO:0000313" key="2">
    <source>
        <dbReference type="EMBL" id="MBI4594855.1"/>
    </source>
</evidence>
<keyword evidence="1" id="KW-0472">Membrane</keyword>
<dbReference type="Pfam" id="PF17231">
    <property type="entry name" value="DUF5305"/>
    <property type="match status" value="1"/>
</dbReference>
<dbReference type="Proteomes" id="UP000772181">
    <property type="component" value="Unassembled WGS sequence"/>
</dbReference>
<sequence length="471" mass="52180">MIGSPEVWTRDVVLIPPTLKEGDFTVTFPLDISGLILLSKTISMELGVETPAPEITLTAIVRTIANIEKGQIKEEYTQSTKLKSGSVALELLRPLDRKNQGESLGLKYEHRGSFSYSVNLKDNKLFGKTVLTPEAKPLGRPVWENTNSVPKLPPIQILHPEPEQIPAPVWEGTNTATQTLTADPDLKLTPIAMKVAASYPVESLDHFDLTFSYEMTGDKPITREFSEIGITAFLNAPGLTAQTFVLAPKKTIGGRTATITFPLDIGLFYAVIEAIEKERPATNTPSFYNLLVRAEVKGNAQSAFGNISDSFRSDLSIKLERKNVQWLEVRPATKTGFIKENTLVPNRRTRIIRFSFSGVLGLVALAISYGTWHYRRIQRTQTSHLDTEARRMKKKHKEILVEVESLPPLANQEQVVSLGSLEELVKAADALLKPVLHEACPGKHTYCVTDGNTRYVYTSSVSLTSPVRGEK</sequence>
<protein>
    <submittedName>
        <fullName evidence="2">Uncharacterized protein</fullName>
    </submittedName>
</protein>
<keyword evidence="1" id="KW-1133">Transmembrane helix</keyword>
<dbReference type="AlphaFoldDB" id="A0A933LPA1"/>
<accession>A0A933LPA1</accession>
<feature type="transmembrane region" description="Helical" evidence="1">
    <location>
        <begin position="351"/>
        <end position="372"/>
    </location>
</feature>
<dbReference type="InterPro" id="IPR035185">
    <property type="entry name" value="DUF5305"/>
</dbReference>
<evidence type="ECO:0000256" key="1">
    <source>
        <dbReference type="SAM" id="Phobius"/>
    </source>
</evidence>
<organism evidence="2 3">
    <name type="scientific">Tectimicrobiota bacterium</name>
    <dbReference type="NCBI Taxonomy" id="2528274"/>
    <lineage>
        <taxon>Bacteria</taxon>
        <taxon>Pseudomonadati</taxon>
        <taxon>Nitrospinota/Tectimicrobiota group</taxon>
        <taxon>Candidatus Tectimicrobiota</taxon>
    </lineage>
</organism>
<evidence type="ECO:0000313" key="3">
    <source>
        <dbReference type="Proteomes" id="UP000772181"/>
    </source>
</evidence>
<gene>
    <name evidence="2" type="ORF">HY730_00575</name>
</gene>
<reference evidence="2" key="1">
    <citation type="submission" date="2020-07" db="EMBL/GenBank/DDBJ databases">
        <title>Huge and variable diversity of episymbiotic CPR bacteria and DPANN archaea in groundwater ecosystems.</title>
        <authorList>
            <person name="He C.Y."/>
            <person name="Keren R."/>
            <person name="Whittaker M."/>
            <person name="Farag I.F."/>
            <person name="Doudna J."/>
            <person name="Cate J.H.D."/>
            <person name="Banfield J.F."/>
        </authorList>
    </citation>
    <scope>NUCLEOTIDE SEQUENCE</scope>
    <source>
        <strain evidence="2">NC_groundwater_1482_Ag_S-0.65um_47_24</strain>
    </source>
</reference>
<name>A0A933LPA1_UNCTE</name>